<accession>A0AAV8TXE2</accession>
<reference evidence="4 5" key="1">
    <citation type="submission" date="2021-09" db="EMBL/GenBank/DDBJ databases">
        <title>Genomic insights and catalytic innovation underlie evolution of tropane alkaloids biosynthesis.</title>
        <authorList>
            <person name="Wang Y.-J."/>
            <person name="Tian T."/>
            <person name="Huang J.-P."/>
            <person name="Huang S.-X."/>
        </authorList>
    </citation>
    <scope>NUCLEOTIDE SEQUENCE [LARGE SCALE GENOMIC DNA]</scope>
    <source>
        <strain evidence="4">KIB-2018</strain>
        <tissue evidence="4">Leaf</tissue>
    </source>
</reference>
<feature type="domain" description="K Homology" evidence="3">
    <location>
        <begin position="136"/>
        <end position="231"/>
    </location>
</feature>
<dbReference type="InterPro" id="IPR036612">
    <property type="entry name" value="KH_dom_type_1_sf"/>
</dbReference>
<feature type="region of interest" description="Disordered" evidence="2">
    <location>
        <begin position="554"/>
        <end position="588"/>
    </location>
</feature>
<dbReference type="GO" id="GO:0003729">
    <property type="term" value="F:mRNA binding"/>
    <property type="evidence" value="ECO:0007669"/>
    <property type="project" value="TreeGrafter"/>
</dbReference>
<comment type="caution">
    <text evidence="4">The sequence shown here is derived from an EMBL/GenBank/DDBJ whole genome shotgun (WGS) entry which is preliminary data.</text>
</comment>
<dbReference type="InterPro" id="IPR055256">
    <property type="entry name" value="KH_1_KHDC4/BBP-like"/>
</dbReference>
<organism evidence="4 5">
    <name type="scientific">Erythroxylum novogranatense</name>
    <dbReference type="NCBI Taxonomy" id="1862640"/>
    <lineage>
        <taxon>Eukaryota</taxon>
        <taxon>Viridiplantae</taxon>
        <taxon>Streptophyta</taxon>
        <taxon>Embryophyta</taxon>
        <taxon>Tracheophyta</taxon>
        <taxon>Spermatophyta</taxon>
        <taxon>Magnoliopsida</taxon>
        <taxon>eudicotyledons</taxon>
        <taxon>Gunneridae</taxon>
        <taxon>Pentapetalae</taxon>
        <taxon>rosids</taxon>
        <taxon>fabids</taxon>
        <taxon>Malpighiales</taxon>
        <taxon>Erythroxylaceae</taxon>
        <taxon>Erythroxylum</taxon>
    </lineage>
</organism>
<dbReference type="SMART" id="SM00322">
    <property type="entry name" value="KH"/>
    <property type="match status" value="1"/>
</dbReference>
<dbReference type="PANTHER" id="PTHR11208:SF98">
    <property type="entry name" value="RNA-BINDING KH DOMAIN-CONTAINING PROTEIN"/>
    <property type="match status" value="1"/>
</dbReference>
<feature type="compositionally biased region" description="Polar residues" evidence="2">
    <location>
        <begin position="307"/>
        <end position="316"/>
    </location>
</feature>
<feature type="region of interest" description="Disordered" evidence="2">
    <location>
        <begin position="290"/>
        <end position="316"/>
    </location>
</feature>
<protein>
    <recommendedName>
        <fullName evidence="3">K Homology domain-containing protein</fullName>
    </recommendedName>
</protein>
<name>A0AAV8TXE2_9ROSI</name>
<feature type="compositionally biased region" description="Polar residues" evidence="2">
    <location>
        <begin position="75"/>
        <end position="85"/>
    </location>
</feature>
<feature type="compositionally biased region" description="Polar residues" evidence="2">
    <location>
        <begin position="735"/>
        <end position="747"/>
    </location>
</feature>
<feature type="compositionally biased region" description="Polar residues" evidence="2">
    <location>
        <begin position="557"/>
        <end position="570"/>
    </location>
</feature>
<dbReference type="EMBL" id="JAIWQS010000003">
    <property type="protein sequence ID" value="KAJ8770840.1"/>
    <property type="molecule type" value="Genomic_DNA"/>
</dbReference>
<dbReference type="Proteomes" id="UP001159364">
    <property type="component" value="Linkage Group LG03"/>
</dbReference>
<dbReference type="Pfam" id="PF22675">
    <property type="entry name" value="KH-I_KHDC4-BBP"/>
    <property type="match status" value="1"/>
</dbReference>
<dbReference type="AlphaFoldDB" id="A0AAV8TXE2"/>
<evidence type="ECO:0000259" key="3">
    <source>
        <dbReference type="SMART" id="SM00322"/>
    </source>
</evidence>
<dbReference type="InterPro" id="IPR004087">
    <property type="entry name" value="KH_dom"/>
</dbReference>
<dbReference type="Gene3D" id="3.30.1370.10">
    <property type="entry name" value="K Homology domain, type 1"/>
    <property type="match status" value="1"/>
</dbReference>
<feature type="region of interest" description="Disordered" evidence="2">
    <location>
        <begin position="75"/>
        <end position="101"/>
    </location>
</feature>
<dbReference type="PANTHER" id="PTHR11208">
    <property type="entry name" value="RNA-BINDING PROTEIN RELATED"/>
    <property type="match status" value="1"/>
</dbReference>
<dbReference type="GO" id="GO:0005634">
    <property type="term" value="C:nucleus"/>
    <property type="evidence" value="ECO:0007669"/>
    <property type="project" value="TreeGrafter"/>
</dbReference>
<evidence type="ECO:0000313" key="5">
    <source>
        <dbReference type="Proteomes" id="UP001159364"/>
    </source>
</evidence>
<sequence>MSTTTTSGVSTGAPKVSMFASKSGFVIPKNKLSGSLVPIYKGGKGNDAAGEESKKMIYNFGQTRLDQINQQLKSGSLDQMGSQDSEVQDQHGDPECSKSETVNKNAEILELEKQEVIGEILKLNPSYKAPPDYKALMKEARVPIPVKEYPRYNFLGLIFGSQSESQKRLESETGAKVQVYGIKANTGEKIEISPSNENEIRSGYEDLNIHVSADAFEKVDAAVSLIESLLSSVLENLAAGDNTSADNQNKEASTTAVSTGVINSGEVQSVPGPTQNPQQGQFHYQGLWFPPGTPQSQLHPPSGFIAPQNSLGPTSNNPLQVNSYAFNPSGLPSLFGPRPVSTSASNSTLTSSLVHSSVELLGNPYPSQNFPHHLSLPLMPSLIHPTPNFLPNLQPGMLLNPVGSSSGWSGGSVAPTLSPVNMGQTPNKIVPLQGQQSVVPPPVFPSSARPSNVQPGLVPPQSSNIPLSHPNTATNFAPVPHAQVGTSLDNTFMGVAGLPNSNPIQGFRPTPLPITSSSQPMLHSGIGSFSANRANFTPIRPLTVTPRVQHSRPGEFTFQSHHSQDSTSQLVPRLSSQPAAQSSAISRPAARTLVPQAALFPSPSPNAASQPGMHLLARPQISNQIGQAHPRMSAVPFTGSSVPPRLPTYPNPPVASQNAVPQMGSRNFNLGPQFSNLSSPFPSRPGNLLQPHHSFQAHSSWRGNVSTQQFNNNPILGSGVAASGSGVPQIYDPFSPTSVSVAPQQQGGHIGKGGRQENDPEYEDLMASVGVK</sequence>
<evidence type="ECO:0000313" key="4">
    <source>
        <dbReference type="EMBL" id="KAJ8770840.1"/>
    </source>
</evidence>
<dbReference type="InterPro" id="IPR045071">
    <property type="entry name" value="BBP-like"/>
</dbReference>
<dbReference type="GO" id="GO:0048024">
    <property type="term" value="P:regulation of mRNA splicing, via spliceosome"/>
    <property type="evidence" value="ECO:0007669"/>
    <property type="project" value="TreeGrafter"/>
</dbReference>
<dbReference type="SUPFAM" id="SSF54791">
    <property type="entry name" value="Eukaryotic type KH-domain (KH-domain type I)"/>
    <property type="match status" value="1"/>
</dbReference>
<evidence type="ECO:0000256" key="1">
    <source>
        <dbReference type="ARBA" id="ARBA00022884"/>
    </source>
</evidence>
<feature type="compositionally biased region" description="Low complexity" evidence="2">
    <location>
        <begin position="575"/>
        <end position="588"/>
    </location>
</feature>
<proteinExistence type="predicted"/>
<feature type="compositionally biased region" description="Basic and acidic residues" evidence="2">
    <location>
        <begin position="88"/>
        <end position="98"/>
    </location>
</feature>
<feature type="region of interest" description="Disordered" evidence="2">
    <location>
        <begin position="437"/>
        <end position="458"/>
    </location>
</feature>
<keyword evidence="5" id="KW-1185">Reference proteome</keyword>
<gene>
    <name evidence="4" type="ORF">K2173_021755</name>
</gene>
<keyword evidence="1" id="KW-0694">RNA-binding</keyword>
<feature type="region of interest" description="Disordered" evidence="2">
    <location>
        <begin position="734"/>
        <end position="772"/>
    </location>
</feature>
<evidence type="ECO:0000256" key="2">
    <source>
        <dbReference type="SAM" id="MobiDB-lite"/>
    </source>
</evidence>